<feature type="transmembrane region" description="Helical" evidence="5">
    <location>
        <begin position="12"/>
        <end position="31"/>
    </location>
</feature>
<feature type="transmembrane region" description="Helical" evidence="5">
    <location>
        <begin position="113"/>
        <end position="132"/>
    </location>
</feature>
<name>A0A7X3MQP2_9HYPH</name>
<evidence type="ECO:0000256" key="3">
    <source>
        <dbReference type="ARBA" id="ARBA00022989"/>
    </source>
</evidence>
<comment type="subcellular location">
    <subcellularLocation>
        <location evidence="1">Membrane</location>
        <topology evidence="1">Multi-pass membrane protein</topology>
    </subcellularLocation>
</comment>
<keyword evidence="2 5" id="KW-0812">Transmembrane</keyword>
<protein>
    <submittedName>
        <fullName evidence="7">GtrA family protein</fullName>
    </submittedName>
</protein>
<dbReference type="AlphaFoldDB" id="A0A7X3MQP2"/>
<evidence type="ECO:0000313" key="7">
    <source>
        <dbReference type="EMBL" id="MXQ11456.1"/>
    </source>
</evidence>
<proteinExistence type="predicted"/>
<dbReference type="GO" id="GO:0000271">
    <property type="term" value="P:polysaccharide biosynthetic process"/>
    <property type="evidence" value="ECO:0007669"/>
    <property type="project" value="InterPro"/>
</dbReference>
<reference evidence="7 8" key="1">
    <citation type="submission" date="2019-12" db="EMBL/GenBank/DDBJ databases">
        <authorList>
            <person name="Yuan C.-G."/>
        </authorList>
    </citation>
    <scope>NUCLEOTIDE SEQUENCE [LARGE SCALE GENOMIC DNA]</scope>
    <source>
        <strain evidence="7 8">KCTC 23863</strain>
    </source>
</reference>
<dbReference type="OrthoDB" id="565050at2"/>
<evidence type="ECO:0000259" key="6">
    <source>
        <dbReference type="Pfam" id="PF04138"/>
    </source>
</evidence>
<evidence type="ECO:0000256" key="5">
    <source>
        <dbReference type="SAM" id="Phobius"/>
    </source>
</evidence>
<dbReference type="NCBIfam" id="NF037976">
    <property type="entry name" value="gtrA_1"/>
    <property type="match status" value="1"/>
</dbReference>
<comment type="caution">
    <text evidence="7">The sequence shown here is derived from an EMBL/GenBank/DDBJ whole genome shotgun (WGS) entry which is preliminary data.</text>
</comment>
<dbReference type="InterPro" id="IPR007267">
    <property type="entry name" value="GtrA_DPMS_TM"/>
</dbReference>
<evidence type="ECO:0000256" key="1">
    <source>
        <dbReference type="ARBA" id="ARBA00004141"/>
    </source>
</evidence>
<gene>
    <name evidence="7" type="ORF">GR328_08285</name>
</gene>
<keyword evidence="8" id="KW-1185">Reference proteome</keyword>
<evidence type="ECO:0000256" key="4">
    <source>
        <dbReference type="ARBA" id="ARBA00023136"/>
    </source>
</evidence>
<accession>A0A7X3MQP2</accession>
<feature type="transmembrane region" description="Helical" evidence="5">
    <location>
        <begin position="43"/>
        <end position="63"/>
    </location>
</feature>
<dbReference type="EMBL" id="WURB01000004">
    <property type="protein sequence ID" value="MXQ11456.1"/>
    <property type="molecule type" value="Genomic_DNA"/>
</dbReference>
<reference evidence="7 8" key="2">
    <citation type="submission" date="2020-01" db="EMBL/GenBank/DDBJ databases">
        <title>Microvirga sp. nov., an arsenate reduction bacterium isolated from Tibet hotspring sediments.</title>
        <authorList>
            <person name="Xian W.-D."/>
            <person name="Li W.-J."/>
        </authorList>
    </citation>
    <scope>NUCLEOTIDE SEQUENCE [LARGE SCALE GENOMIC DNA]</scope>
    <source>
        <strain evidence="7 8">KCTC 23863</strain>
    </source>
</reference>
<sequence>MGSIRRTGSPAPGMFIRYVLFAVLATLANLLTQEASIRFAPGAPLSFSILMGTAAGFILKYVLDKKWVFEDAYAGHRRELHKIGLYGAFSVLTTLVFWGFEIAFWTIWQTDLAKYTGAVLGLAVGYTAKFLLDRSFVFKERQA</sequence>
<feature type="transmembrane region" description="Helical" evidence="5">
    <location>
        <begin position="83"/>
        <end position="107"/>
    </location>
</feature>
<dbReference type="Pfam" id="PF04138">
    <property type="entry name" value="GtrA_DPMS_TM"/>
    <property type="match status" value="1"/>
</dbReference>
<dbReference type="GO" id="GO:0016020">
    <property type="term" value="C:membrane"/>
    <property type="evidence" value="ECO:0007669"/>
    <property type="project" value="UniProtKB-SubCell"/>
</dbReference>
<organism evidence="7 8">
    <name type="scientific">Microvirga makkahensis</name>
    <dbReference type="NCBI Taxonomy" id="1128670"/>
    <lineage>
        <taxon>Bacteria</taxon>
        <taxon>Pseudomonadati</taxon>
        <taxon>Pseudomonadota</taxon>
        <taxon>Alphaproteobacteria</taxon>
        <taxon>Hyphomicrobiales</taxon>
        <taxon>Methylobacteriaceae</taxon>
        <taxon>Microvirga</taxon>
    </lineage>
</organism>
<feature type="domain" description="GtrA/DPMS transmembrane" evidence="6">
    <location>
        <begin position="17"/>
        <end position="138"/>
    </location>
</feature>
<dbReference type="Proteomes" id="UP000436483">
    <property type="component" value="Unassembled WGS sequence"/>
</dbReference>
<evidence type="ECO:0000256" key="2">
    <source>
        <dbReference type="ARBA" id="ARBA00022692"/>
    </source>
</evidence>
<dbReference type="RefSeq" id="WP_160884073.1">
    <property type="nucleotide sequence ID" value="NZ_WURB01000004.1"/>
</dbReference>
<keyword evidence="3 5" id="KW-1133">Transmembrane helix</keyword>
<keyword evidence="4 5" id="KW-0472">Membrane</keyword>
<evidence type="ECO:0000313" key="8">
    <source>
        <dbReference type="Proteomes" id="UP000436483"/>
    </source>
</evidence>